<dbReference type="EMBL" id="CAJVPU010059124">
    <property type="protein sequence ID" value="CAG8774816.1"/>
    <property type="molecule type" value="Genomic_DNA"/>
</dbReference>
<comment type="caution">
    <text evidence="1">The sequence shown here is derived from an EMBL/GenBank/DDBJ whole genome shotgun (WGS) entry which is preliminary data.</text>
</comment>
<evidence type="ECO:0000313" key="1">
    <source>
        <dbReference type="EMBL" id="CAG8774816.1"/>
    </source>
</evidence>
<gene>
    <name evidence="1" type="ORF">DHETER_LOCUS16050</name>
</gene>
<keyword evidence="2" id="KW-1185">Reference proteome</keyword>
<organism evidence="1 2">
    <name type="scientific">Dentiscutata heterogama</name>
    <dbReference type="NCBI Taxonomy" id="1316150"/>
    <lineage>
        <taxon>Eukaryota</taxon>
        <taxon>Fungi</taxon>
        <taxon>Fungi incertae sedis</taxon>
        <taxon>Mucoromycota</taxon>
        <taxon>Glomeromycotina</taxon>
        <taxon>Glomeromycetes</taxon>
        <taxon>Diversisporales</taxon>
        <taxon>Gigasporaceae</taxon>
        <taxon>Dentiscutata</taxon>
    </lineage>
</organism>
<evidence type="ECO:0000313" key="2">
    <source>
        <dbReference type="Proteomes" id="UP000789702"/>
    </source>
</evidence>
<protein>
    <submittedName>
        <fullName evidence="1">16547_t:CDS:1</fullName>
    </submittedName>
</protein>
<name>A0ACA9R3B4_9GLOM</name>
<dbReference type="Proteomes" id="UP000789702">
    <property type="component" value="Unassembled WGS sequence"/>
</dbReference>
<accession>A0ACA9R3B4</accession>
<feature type="non-terminal residue" evidence="1">
    <location>
        <position position="156"/>
    </location>
</feature>
<sequence>TNLYNTINRQFDERQQGFINSIINTITNNRRNFRINRRREIQFRPRYRTRINSPRIREITNTPSSQIQELPNNQLIFTEFPELTDIQPNEEPYGIPGPSTEQNQQDMQGLIRHMSSTGQEIGEARVEPQSLSGITFVLEDVAFQKRKHDELELMIR</sequence>
<feature type="non-terminal residue" evidence="1">
    <location>
        <position position="1"/>
    </location>
</feature>
<proteinExistence type="predicted"/>
<reference evidence="1" key="1">
    <citation type="submission" date="2021-06" db="EMBL/GenBank/DDBJ databases">
        <authorList>
            <person name="Kallberg Y."/>
            <person name="Tangrot J."/>
            <person name="Rosling A."/>
        </authorList>
    </citation>
    <scope>NUCLEOTIDE SEQUENCE</scope>
    <source>
        <strain evidence="1">IL203A</strain>
    </source>
</reference>